<accession>A0A2L1CC80</accession>
<reference evidence="9" key="1">
    <citation type="journal article" date="2018" name="Genome Announc.">
        <title>Complete Genome Sequence of the Methanococcus maripaludis Type Strain JJ (DSM 2067), a Model for Selenoprotein Synthesis in Archaea.</title>
        <authorList>
            <person name="Poehlein A."/>
            <person name="Heym D."/>
            <person name="Quitzke V."/>
            <person name="Fersch J."/>
            <person name="Daniel R."/>
            <person name="Rother M."/>
        </authorList>
    </citation>
    <scope>NUCLEOTIDE SEQUENCE [LARGE SCALE GENOMIC DNA]</scope>
    <source>
        <strain evidence="9">DSM 2067</strain>
    </source>
</reference>
<keyword evidence="3 6" id="KW-0067">ATP-binding</keyword>
<dbReference type="GO" id="GO:0030261">
    <property type="term" value="P:chromosome condensation"/>
    <property type="evidence" value="ECO:0007669"/>
    <property type="project" value="InterPro"/>
</dbReference>
<dbReference type="InterPro" id="IPR011890">
    <property type="entry name" value="SMC_prok"/>
</dbReference>
<comment type="similarity">
    <text evidence="6">Belongs to the SMC family.</text>
</comment>
<evidence type="ECO:0000256" key="2">
    <source>
        <dbReference type="ARBA" id="ARBA00022741"/>
    </source>
</evidence>
<evidence type="ECO:0000259" key="7">
    <source>
        <dbReference type="SMART" id="SM00968"/>
    </source>
</evidence>
<evidence type="ECO:0000256" key="4">
    <source>
        <dbReference type="ARBA" id="ARBA00023054"/>
    </source>
</evidence>
<dbReference type="EMBL" id="CP026606">
    <property type="protein sequence ID" value="AVB76820.1"/>
    <property type="molecule type" value="Genomic_DNA"/>
</dbReference>
<feature type="binding site" evidence="6">
    <location>
        <begin position="35"/>
        <end position="42"/>
    </location>
    <ligand>
        <name>ATP</name>
        <dbReference type="ChEBI" id="CHEBI:30616"/>
    </ligand>
</feature>
<dbReference type="GO" id="GO:0016887">
    <property type="term" value="F:ATP hydrolysis activity"/>
    <property type="evidence" value="ECO:0007669"/>
    <property type="project" value="InterPro"/>
</dbReference>
<dbReference type="Gene3D" id="1.20.1060.20">
    <property type="match status" value="1"/>
</dbReference>
<dbReference type="InterPro" id="IPR003395">
    <property type="entry name" value="RecF/RecN/SMC_N"/>
</dbReference>
<dbReference type="SUPFAM" id="SSF75553">
    <property type="entry name" value="Smc hinge domain"/>
    <property type="match status" value="1"/>
</dbReference>
<dbReference type="GO" id="GO:0006260">
    <property type="term" value="P:DNA replication"/>
    <property type="evidence" value="ECO:0007669"/>
    <property type="project" value="UniProtKB-UniRule"/>
</dbReference>
<dbReference type="Pfam" id="PF02463">
    <property type="entry name" value="SMC_N"/>
    <property type="match status" value="1"/>
</dbReference>
<dbReference type="HAMAP" id="MF_01894">
    <property type="entry name" value="Smc_prok"/>
    <property type="match status" value="1"/>
</dbReference>
<dbReference type="InterPro" id="IPR027417">
    <property type="entry name" value="P-loop_NTPase"/>
</dbReference>
<dbReference type="GO" id="GO:0007059">
    <property type="term" value="P:chromosome segregation"/>
    <property type="evidence" value="ECO:0007669"/>
    <property type="project" value="UniProtKB-UniRule"/>
</dbReference>
<feature type="domain" description="SMC hinge" evidence="7">
    <location>
        <begin position="542"/>
        <end position="655"/>
    </location>
</feature>
<gene>
    <name evidence="6 8" type="primary">smc</name>
    <name evidence="8" type="ORF">MMJJ_14420</name>
</gene>
<dbReference type="Gene3D" id="3.30.70.1620">
    <property type="match status" value="1"/>
</dbReference>
<proteinExistence type="inferred from homology"/>
<keyword evidence="4 6" id="KW-0175">Coiled coil</keyword>
<protein>
    <recommendedName>
        <fullName evidence="6">Chromosome partition protein Smc</fullName>
    </recommendedName>
</protein>
<keyword evidence="2 6" id="KW-0547">Nucleotide-binding</keyword>
<evidence type="ECO:0000256" key="5">
    <source>
        <dbReference type="ARBA" id="ARBA00023125"/>
    </source>
</evidence>
<feature type="coiled-coil region" evidence="6">
    <location>
        <begin position="202"/>
        <end position="479"/>
    </location>
</feature>
<evidence type="ECO:0000256" key="1">
    <source>
        <dbReference type="ARBA" id="ARBA00022490"/>
    </source>
</evidence>
<dbReference type="KEGG" id="mmad:MMJJ_14420"/>
<dbReference type="PIRSF" id="PIRSF005719">
    <property type="entry name" value="SMC"/>
    <property type="match status" value="1"/>
</dbReference>
<comment type="domain">
    <text evidence="6">Contains large globular domains required for ATP hydrolysis at each terminus and a third globular domain forming a flexible hinge near the middle of the molecule. These domains are separated by coiled-coil structures.</text>
</comment>
<dbReference type="Pfam" id="PF06470">
    <property type="entry name" value="SMC_hinge"/>
    <property type="match status" value="1"/>
</dbReference>
<evidence type="ECO:0000313" key="8">
    <source>
        <dbReference type="EMBL" id="AVB76820.1"/>
    </source>
</evidence>
<evidence type="ECO:0000313" key="9">
    <source>
        <dbReference type="Proteomes" id="UP000239462"/>
    </source>
</evidence>
<dbReference type="Gene3D" id="3.40.50.300">
    <property type="entry name" value="P-loop containing nucleotide triphosphate hydrolases"/>
    <property type="match status" value="2"/>
</dbReference>
<comment type="function">
    <text evidence="6">Required for chromosome condensation and partitioning.</text>
</comment>
<dbReference type="NCBIfam" id="TIGR02169">
    <property type="entry name" value="SMC_prok_A"/>
    <property type="match status" value="1"/>
</dbReference>
<evidence type="ECO:0000256" key="6">
    <source>
        <dbReference type="HAMAP-Rule" id="MF_01894"/>
    </source>
</evidence>
<keyword evidence="5 6" id="KW-0238">DNA-binding</keyword>
<dbReference type="InterPro" id="IPR036277">
    <property type="entry name" value="SMC_hinge_sf"/>
</dbReference>
<dbReference type="InterPro" id="IPR010935">
    <property type="entry name" value="SMC_hinge"/>
</dbReference>
<dbReference type="AlphaFoldDB" id="A0A2L1CC80"/>
<dbReference type="InterPro" id="IPR024704">
    <property type="entry name" value="SMC"/>
</dbReference>
<dbReference type="Proteomes" id="UP000239462">
    <property type="component" value="Chromosome"/>
</dbReference>
<keyword evidence="1 6" id="KW-0963">Cytoplasm</keyword>
<organism evidence="8 9">
    <name type="scientific">Methanococcus maripaludis</name>
    <name type="common">Methanococcus deltae</name>
    <dbReference type="NCBI Taxonomy" id="39152"/>
    <lineage>
        <taxon>Archaea</taxon>
        <taxon>Methanobacteriati</taxon>
        <taxon>Methanobacteriota</taxon>
        <taxon>Methanomada group</taxon>
        <taxon>Methanococci</taxon>
        <taxon>Methanococcales</taxon>
        <taxon>Methanococcaceae</taxon>
        <taxon>Methanococcus</taxon>
    </lineage>
</organism>
<dbReference type="NCBIfam" id="TIGR02168">
    <property type="entry name" value="SMC_prok_B"/>
    <property type="match status" value="1"/>
</dbReference>
<dbReference type="GO" id="GO:0005737">
    <property type="term" value="C:cytoplasm"/>
    <property type="evidence" value="ECO:0007669"/>
    <property type="project" value="UniProtKB-SubCell"/>
</dbReference>
<dbReference type="GO" id="GO:0007062">
    <property type="term" value="P:sister chromatid cohesion"/>
    <property type="evidence" value="ECO:0007669"/>
    <property type="project" value="InterPro"/>
</dbReference>
<dbReference type="Gene3D" id="1.10.287.1490">
    <property type="match status" value="1"/>
</dbReference>
<evidence type="ECO:0000256" key="3">
    <source>
        <dbReference type="ARBA" id="ARBA00022840"/>
    </source>
</evidence>
<dbReference type="PANTHER" id="PTHR43977">
    <property type="entry name" value="STRUCTURAL MAINTENANCE OF CHROMOSOMES PROTEIN 3"/>
    <property type="match status" value="1"/>
</dbReference>
<dbReference type="GO" id="GO:0003677">
    <property type="term" value="F:DNA binding"/>
    <property type="evidence" value="ECO:0007669"/>
    <property type="project" value="UniProtKB-UniRule"/>
</dbReference>
<dbReference type="GO" id="GO:0005694">
    <property type="term" value="C:chromosome"/>
    <property type="evidence" value="ECO:0007669"/>
    <property type="project" value="InterPro"/>
</dbReference>
<feature type="coiled-coil region" evidence="6">
    <location>
        <begin position="696"/>
        <end position="960"/>
    </location>
</feature>
<sequence length="1192" mass="137667">MNTMASLSEIHMKNFKSFKNSKLKIPDGFTAILGPNGSGKSNTIDGICFVLGKTSAKSLRAGKFNQLITYHNGKRENFAEVTLIFDNKDRKMPVDSDKVGISRKVKINGDNNYYLIWNEEKEVKENGEIKTVKEEKRKKVKKSEILDVIGKISLSADGFNIILQGDLIKIIDTTPNERRKIIDEISGVAEFDEKGEKAKKELEKAREFIEKIDIRINEVKNNLEKLKKEKEDAETHVKLTEELKATKYILTSKKIEFLNGILEKTKEEIEALKEMKVCFLKEISEYDAKSNDIRNRLQNLINELNEKGNEEIMELHKSIKEMEVTVDNDKKSLNGALDDLKNVNSQSEKKGQDLVETRQKIETIRTETLQKEAEINTLKTEMENLETEKKKLKSKVEESETQTEILKQQERKLSERINESQNELYNFKNEFNALENEINKKSFNLTKNKETIETLQKELEEIRSEHEDTKSLYKELEDVAVELEYSKKKVVTLLENKKEYQEKLDKSHADYIKENAKIKAMKDMEDFSLDRAVKSVLEAKLPGVVDIAGNLGKTDAEYKTAIENAGGNRLNYIVVKRMDDGARAIQYLKKNNLGRTTFLPLDRINGPEALYLYDEGIVGRAIDLVEFKPEYENLFRYVFGNTIIVENLDYAKTLSKDHKARFVTLEGEVIEPSGAMIGGRSRKKSVIKVDIDTSKLEKLAEQISELDGTLSETKDEIERLQNKNATYSTRKMELESRLKIIKDLEHKKEGILTNNGVKIKELELESRKLEEELDYLEGSKEELERKIEEFTKKISGFTTQRERISEEIASFENSEHSKRIKVIDETILNFEKKKNEFENEIKRDAVLIKEVLIPKISELNSNIKELSEKKTILEQNIQFYKNNVEKNFEILKTKKERYEDLTKDLRELTEKKEAFEKELEILNGEKRRVYGRINQNESQINSLSIDKAKYETRLEEEDRKLYVCENIEQISEDITSKIKEFDVDALESHQIDLEGHIKKLEPVNMRAIDDYQYIVDRYDELFEKRTDYENEEKKYLHLIEEVSKRKKEVFMDVYLKVAENYEKIYTEIGGSGKLSLENPEDPFSGGLLIDASPMNKKLQSLDVMSGGEKSLTALAFLFAIQHLNPAPFYVLDEVDAALDTKNAGLIGEMIKNASKDSQFIVISHREQMISKSDVMYGVCMENGLSKLVGLKI</sequence>
<name>A0A2L1CC80_METMI</name>
<dbReference type="SUPFAM" id="SSF52540">
    <property type="entry name" value="P-loop containing nucleoside triphosphate hydrolases"/>
    <property type="match status" value="2"/>
</dbReference>
<dbReference type="GO" id="GO:0005524">
    <property type="term" value="F:ATP binding"/>
    <property type="evidence" value="ECO:0007669"/>
    <property type="project" value="UniProtKB-UniRule"/>
</dbReference>
<dbReference type="SMART" id="SM00968">
    <property type="entry name" value="SMC_hinge"/>
    <property type="match status" value="1"/>
</dbReference>
<comment type="subunit">
    <text evidence="6">Homodimer.</text>
</comment>
<comment type="subcellular location">
    <subcellularLocation>
        <location evidence="6">Cytoplasm</location>
    </subcellularLocation>
</comment>